<reference evidence="1" key="1">
    <citation type="submission" date="2021-01" db="EMBL/GenBank/DDBJ databases">
        <authorList>
            <person name="Corre E."/>
            <person name="Pelletier E."/>
            <person name="Niang G."/>
            <person name="Scheremetjew M."/>
            <person name="Finn R."/>
            <person name="Kale V."/>
            <person name="Holt S."/>
            <person name="Cochrane G."/>
            <person name="Meng A."/>
            <person name="Brown T."/>
            <person name="Cohen L."/>
        </authorList>
    </citation>
    <scope>NUCLEOTIDE SEQUENCE</scope>
    <source>
        <strain evidence="1">CCMP2084</strain>
    </source>
</reference>
<organism evidence="1">
    <name type="scientific">Attheya septentrionalis</name>
    <dbReference type="NCBI Taxonomy" id="420275"/>
    <lineage>
        <taxon>Eukaryota</taxon>
        <taxon>Sar</taxon>
        <taxon>Stramenopiles</taxon>
        <taxon>Ochrophyta</taxon>
        <taxon>Bacillariophyta</taxon>
        <taxon>Coscinodiscophyceae</taxon>
        <taxon>Chaetocerotophycidae</taxon>
        <taxon>Chaetocerotales</taxon>
        <taxon>Attheyaceae</taxon>
        <taxon>Attheya</taxon>
    </lineage>
</organism>
<name>A0A7S2U8T7_9STRA</name>
<dbReference type="AlphaFoldDB" id="A0A7S2U8T7"/>
<evidence type="ECO:0000313" key="1">
    <source>
        <dbReference type="EMBL" id="CAD9810238.1"/>
    </source>
</evidence>
<accession>A0A7S2U8T7</accession>
<sequence>MKFETRSESYSDVILSAHTPSDAWLLQNRRDSLMMSLGIDLQDIIIQSSTYEKSYMKGTGNVSSRGAADSAFEDALSFFEIEDWDFKEYNHDDSDSSSFVSSEEDVDCLRAEACRIIENIKRIAIEFICDEHNNRSPNIGFTKDGLDTVREEGPWELDEEDSPIIWGDTLTNHQNTEQIRDIKLEVIEIYSDVSERFDSLLSNWKTIFT</sequence>
<proteinExistence type="predicted"/>
<dbReference type="EMBL" id="HBHQ01003160">
    <property type="protein sequence ID" value="CAD9810238.1"/>
    <property type="molecule type" value="Transcribed_RNA"/>
</dbReference>
<gene>
    <name evidence="1" type="ORF">ASEP1449_LOCUS2061</name>
</gene>
<protein>
    <submittedName>
        <fullName evidence="1">Uncharacterized protein</fullName>
    </submittedName>
</protein>